<sequence length="223" mass="25757">MTKVIEKTTAATIVYRKLRQDILMGALEPGQKLAIDLVAERYGVGTNPVREALNRLSAERLVDRHEQRGFFVPAISIENWRELVKTRCWLETKALEESMRNRSTAWEENIVLAFYRLSRVQAAKQELSAADRSEWEVPHRAFHIALIANCQSTWMLEFCEVLMDHAQRYIFVSDSYAYPRRNGLEEHRELMDVVLGGDIPVASEMLVEHYHRTLNKIEAQLGG</sequence>
<evidence type="ECO:0000313" key="5">
    <source>
        <dbReference type="EMBL" id="KAB0264450.1"/>
    </source>
</evidence>
<dbReference type="Pfam" id="PF07729">
    <property type="entry name" value="FCD"/>
    <property type="match status" value="1"/>
</dbReference>
<organism evidence="5 6">
    <name type="scientific">Microvirga brassicacearum</name>
    <dbReference type="NCBI Taxonomy" id="2580413"/>
    <lineage>
        <taxon>Bacteria</taxon>
        <taxon>Pseudomonadati</taxon>
        <taxon>Pseudomonadota</taxon>
        <taxon>Alphaproteobacteria</taxon>
        <taxon>Hyphomicrobiales</taxon>
        <taxon>Methylobacteriaceae</taxon>
        <taxon>Microvirga</taxon>
    </lineage>
</organism>
<dbReference type="PANTHER" id="PTHR43537">
    <property type="entry name" value="TRANSCRIPTIONAL REGULATOR, GNTR FAMILY"/>
    <property type="match status" value="1"/>
</dbReference>
<dbReference type="SMART" id="SM00345">
    <property type="entry name" value="HTH_GNTR"/>
    <property type="match status" value="1"/>
</dbReference>
<dbReference type="EMBL" id="VCMV01000071">
    <property type="protein sequence ID" value="KAB0264450.1"/>
    <property type="molecule type" value="Genomic_DNA"/>
</dbReference>
<evidence type="ECO:0000256" key="3">
    <source>
        <dbReference type="ARBA" id="ARBA00023163"/>
    </source>
</evidence>
<evidence type="ECO:0000256" key="2">
    <source>
        <dbReference type="ARBA" id="ARBA00023125"/>
    </source>
</evidence>
<dbReference type="GO" id="GO:0003677">
    <property type="term" value="F:DNA binding"/>
    <property type="evidence" value="ECO:0007669"/>
    <property type="project" value="UniProtKB-KW"/>
</dbReference>
<dbReference type="InterPro" id="IPR036390">
    <property type="entry name" value="WH_DNA-bd_sf"/>
</dbReference>
<dbReference type="PANTHER" id="PTHR43537:SF20">
    <property type="entry name" value="HTH-TYPE TRANSCRIPTIONAL REPRESSOR GLAR"/>
    <property type="match status" value="1"/>
</dbReference>
<dbReference type="InterPro" id="IPR008920">
    <property type="entry name" value="TF_FadR/GntR_C"/>
</dbReference>
<keyword evidence="6" id="KW-1185">Reference proteome</keyword>
<keyword evidence="2" id="KW-0238">DNA-binding</keyword>
<dbReference type="PROSITE" id="PS50949">
    <property type="entry name" value="HTH_GNTR"/>
    <property type="match status" value="1"/>
</dbReference>
<dbReference type="SUPFAM" id="SSF46785">
    <property type="entry name" value="Winged helix' DNA-binding domain"/>
    <property type="match status" value="1"/>
</dbReference>
<feature type="domain" description="HTH gntR-type" evidence="4">
    <location>
        <begin position="8"/>
        <end position="75"/>
    </location>
</feature>
<dbReference type="OrthoDB" id="8680240at2"/>
<dbReference type="RefSeq" id="WP_150949194.1">
    <property type="nucleotide sequence ID" value="NZ_VCMV01000071.1"/>
</dbReference>
<dbReference type="Gene3D" id="1.10.10.10">
    <property type="entry name" value="Winged helix-like DNA-binding domain superfamily/Winged helix DNA-binding domain"/>
    <property type="match status" value="1"/>
</dbReference>
<accession>A0A5N3P3Z2</accession>
<evidence type="ECO:0000313" key="6">
    <source>
        <dbReference type="Proteomes" id="UP000325684"/>
    </source>
</evidence>
<dbReference type="SUPFAM" id="SSF48008">
    <property type="entry name" value="GntR ligand-binding domain-like"/>
    <property type="match status" value="1"/>
</dbReference>
<keyword evidence="1" id="KW-0805">Transcription regulation</keyword>
<dbReference type="AlphaFoldDB" id="A0A5N3P3Z2"/>
<dbReference type="Gene3D" id="1.20.120.530">
    <property type="entry name" value="GntR ligand-binding domain-like"/>
    <property type="match status" value="1"/>
</dbReference>
<comment type="caution">
    <text evidence="5">The sequence shown here is derived from an EMBL/GenBank/DDBJ whole genome shotgun (WGS) entry which is preliminary data.</text>
</comment>
<dbReference type="InterPro" id="IPR011711">
    <property type="entry name" value="GntR_C"/>
</dbReference>
<dbReference type="SMART" id="SM00895">
    <property type="entry name" value="FCD"/>
    <property type="match status" value="1"/>
</dbReference>
<dbReference type="InterPro" id="IPR036388">
    <property type="entry name" value="WH-like_DNA-bd_sf"/>
</dbReference>
<dbReference type="InterPro" id="IPR000524">
    <property type="entry name" value="Tscrpt_reg_HTH_GntR"/>
</dbReference>
<dbReference type="Pfam" id="PF00392">
    <property type="entry name" value="GntR"/>
    <property type="match status" value="1"/>
</dbReference>
<gene>
    <name evidence="5" type="ORF">FEZ63_22715</name>
</gene>
<dbReference type="GO" id="GO:0003700">
    <property type="term" value="F:DNA-binding transcription factor activity"/>
    <property type="evidence" value="ECO:0007669"/>
    <property type="project" value="InterPro"/>
</dbReference>
<evidence type="ECO:0000256" key="1">
    <source>
        <dbReference type="ARBA" id="ARBA00023015"/>
    </source>
</evidence>
<reference evidence="5 6" key="1">
    <citation type="journal article" date="2019" name="Microorganisms">
        <title>Genome Insights into the Novel Species Microvirga brassicacearum, a Rapeseed Endophyte with Biotechnological Potential.</title>
        <authorList>
            <person name="Jimenez-Gomez A."/>
            <person name="Saati-Santamaria Z."/>
            <person name="Igual J.M."/>
            <person name="Rivas R."/>
            <person name="Mateos P.F."/>
            <person name="Garcia-Fraile P."/>
        </authorList>
    </citation>
    <scope>NUCLEOTIDE SEQUENCE [LARGE SCALE GENOMIC DNA]</scope>
    <source>
        <strain evidence="5 6">CDVBN77</strain>
    </source>
</reference>
<dbReference type="CDD" id="cd07377">
    <property type="entry name" value="WHTH_GntR"/>
    <property type="match status" value="1"/>
</dbReference>
<name>A0A5N3P3Z2_9HYPH</name>
<evidence type="ECO:0000259" key="4">
    <source>
        <dbReference type="PROSITE" id="PS50949"/>
    </source>
</evidence>
<keyword evidence="3" id="KW-0804">Transcription</keyword>
<protein>
    <submittedName>
        <fullName evidence="5">GntR family transcriptional regulator</fullName>
    </submittedName>
</protein>
<proteinExistence type="predicted"/>
<dbReference type="Proteomes" id="UP000325684">
    <property type="component" value="Unassembled WGS sequence"/>
</dbReference>